<evidence type="ECO:0000256" key="3">
    <source>
        <dbReference type="SAM" id="Phobius"/>
    </source>
</evidence>
<feature type="transmembrane region" description="Helical" evidence="3">
    <location>
        <begin position="475"/>
        <end position="498"/>
    </location>
</feature>
<feature type="region of interest" description="Disordered" evidence="2">
    <location>
        <begin position="253"/>
        <end position="288"/>
    </location>
</feature>
<comment type="caution">
    <text evidence="4">The sequence shown here is derived from an EMBL/GenBank/DDBJ whole genome shotgun (WGS) entry which is preliminary data.</text>
</comment>
<proteinExistence type="predicted"/>
<keyword evidence="3" id="KW-0472">Membrane</keyword>
<feature type="coiled-coil region" evidence="1">
    <location>
        <begin position="171"/>
        <end position="198"/>
    </location>
</feature>
<keyword evidence="5" id="KW-1185">Reference proteome</keyword>
<gene>
    <name evidence="4" type="primary">SC231g500010.1_BraROA</name>
    <name evidence="4" type="ORF">IGI04_042815</name>
</gene>
<feature type="transmembrane region" description="Helical" evidence="3">
    <location>
        <begin position="504"/>
        <end position="524"/>
    </location>
</feature>
<protein>
    <submittedName>
        <fullName evidence="4">Uncharacterized protein</fullName>
    </submittedName>
</protein>
<sequence length="698" mass="78250">GRPVRSRVVRVGLLELNRGLELGNLPGPVRERREGVAGRGRSRVVSSRRDSTKPRATLECRSRKLALSWSDFKMSLWDVAPGQFLSSVSSKTRATLRCRSHNVAPSWSDPSTSLRDLALRRFFSRSDDENASDLEHIYGPPRYYFKPHDGVLPPGALRDAHDHIGRLQRWNKAQDRTIEKLKDKCKALSKTVKKQAKTSAKFMKKVADVLTRGGIAGCSSADFAFANTSNPQPPPPPDALGFPLTAAQLQRKWRNPPTQPSTSGKKSPSLASSDNEDEIGEVESQPWYGGSGSASGGCILHTYVSIRYLSTTWSFWRHLGAFGAQRSTAWSDFSERRHEVAVHHIPERLIQSDCTKSLAFSHPETHIFDLGATFQSDVLKSLPKLGATIPERQGEVARVFITRRRENEPGATSRSNTARSLPKPGATCRSDGLRSLRVLFLLEPVISQGTFVATKRRVIFVLRKTTKNLWKVISLNQLISFVIEILYSYLFPVFLYMINLKSNMGLRGIMEIMITCILGALIPLRTGSTIIYTTTFVLGALKTPNINQPMLVRIFDELKPQKRFKMIDGKGKAMLVAQDQDPNKMLNGERTTTYYECLVASEVTLWGAVSTLFGIGTPELHSIRDMVQRSHDRKKLVGTPASIPFLNSMMDQDRERLLFGRSHQTIMRNPPCLVLGGMYRVRHELHLRNNELFVSTRG</sequence>
<name>A0ABQ7KL43_BRACM</name>
<organism evidence="4 5">
    <name type="scientific">Brassica rapa subsp. trilocularis</name>
    <dbReference type="NCBI Taxonomy" id="1813537"/>
    <lineage>
        <taxon>Eukaryota</taxon>
        <taxon>Viridiplantae</taxon>
        <taxon>Streptophyta</taxon>
        <taxon>Embryophyta</taxon>
        <taxon>Tracheophyta</taxon>
        <taxon>Spermatophyta</taxon>
        <taxon>Magnoliopsida</taxon>
        <taxon>eudicotyledons</taxon>
        <taxon>Gunneridae</taxon>
        <taxon>Pentapetalae</taxon>
        <taxon>rosids</taxon>
        <taxon>malvids</taxon>
        <taxon>Brassicales</taxon>
        <taxon>Brassicaceae</taxon>
        <taxon>Brassiceae</taxon>
        <taxon>Brassica</taxon>
    </lineage>
</organism>
<evidence type="ECO:0000256" key="2">
    <source>
        <dbReference type="SAM" id="MobiDB-lite"/>
    </source>
</evidence>
<accession>A0ABQ7KL43</accession>
<keyword evidence="3" id="KW-0812">Transmembrane</keyword>
<feature type="region of interest" description="Disordered" evidence="2">
    <location>
        <begin position="34"/>
        <end position="53"/>
    </location>
</feature>
<reference evidence="4 5" key="1">
    <citation type="submission" date="2021-03" db="EMBL/GenBank/DDBJ databases">
        <authorList>
            <person name="King G.J."/>
            <person name="Bancroft I."/>
            <person name="Baten A."/>
            <person name="Bloomfield J."/>
            <person name="Borpatragohain P."/>
            <person name="He Z."/>
            <person name="Irish N."/>
            <person name="Irwin J."/>
            <person name="Liu K."/>
            <person name="Mauleon R.P."/>
            <person name="Moore J."/>
            <person name="Morris R."/>
            <person name="Ostergaard L."/>
            <person name="Wang B."/>
            <person name="Wells R."/>
        </authorList>
    </citation>
    <scope>NUCLEOTIDE SEQUENCE [LARGE SCALE GENOMIC DNA]</scope>
    <source>
        <strain evidence="4">R-o-18</strain>
        <tissue evidence="4">Leaf</tissue>
    </source>
</reference>
<dbReference type="Proteomes" id="UP000823674">
    <property type="component" value="Unassembled WGS sequence"/>
</dbReference>
<keyword evidence="3" id="KW-1133">Transmembrane helix</keyword>
<evidence type="ECO:0000313" key="4">
    <source>
        <dbReference type="EMBL" id="KAG5373866.1"/>
    </source>
</evidence>
<keyword evidence="1" id="KW-0175">Coiled coil</keyword>
<evidence type="ECO:0000256" key="1">
    <source>
        <dbReference type="SAM" id="Coils"/>
    </source>
</evidence>
<dbReference type="EMBL" id="JADBGQ010000084">
    <property type="protein sequence ID" value="KAG5373866.1"/>
    <property type="molecule type" value="Genomic_DNA"/>
</dbReference>
<feature type="non-terminal residue" evidence="4">
    <location>
        <position position="1"/>
    </location>
</feature>
<feature type="compositionally biased region" description="Polar residues" evidence="2">
    <location>
        <begin position="260"/>
        <end position="273"/>
    </location>
</feature>
<evidence type="ECO:0000313" key="5">
    <source>
        <dbReference type="Proteomes" id="UP000823674"/>
    </source>
</evidence>